<dbReference type="GO" id="GO:0016740">
    <property type="term" value="F:transferase activity"/>
    <property type="evidence" value="ECO:0007669"/>
    <property type="project" value="UniProtKB-KW"/>
</dbReference>
<dbReference type="InterPro" id="IPR029058">
    <property type="entry name" value="AB_hydrolase_fold"/>
</dbReference>
<keyword evidence="2" id="KW-0808">Transferase</keyword>
<dbReference type="InterPro" id="IPR045889">
    <property type="entry name" value="MES/HNL"/>
</dbReference>
<dbReference type="SUPFAM" id="SSF53474">
    <property type="entry name" value="alpha/beta-Hydrolases"/>
    <property type="match status" value="1"/>
</dbReference>
<dbReference type="PANTHER" id="PTHR10992">
    <property type="entry name" value="METHYLESTERASE FAMILY MEMBER"/>
    <property type="match status" value="1"/>
</dbReference>
<dbReference type="EMBL" id="UGOD01000001">
    <property type="protein sequence ID" value="STX50739.1"/>
    <property type="molecule type" value="Genomic_DNA"/>
</dbReference>
<dbReference type="Pfam" id="PF12697">
    <property type="entry name" value="Abhydrolase_6"/>
    <property type="match status" value="1"/>
</dbReference>
<sequence length="238" mass="26892">MQNYRTFILVHGAWHAAWCWEYIARALALKGHKVLTPNLPGRQINVNNRNNIGMQDYILYLIELIKEQSEQVTLVGHSMAGLIISEVAEAIPETIRELIFVAAYIPQGEQSLFSIAQASESNNLTPYLIINEDYQTICLKCTENLVNVFFNQCSLVEAQTALSKIQPEPLKPLIESVKVGQHFAKLAKRALVCRYDQALLLSDQLRMSKIVTDRIIYLDADHAAYYSGTNQIIDALLQ</sequence>
<dbReference type="GO" id="GO:0080030">
    <property type="term" value="F:methyl indole-3-acetate esterase activity"/>
    <property type="evidence" value="ECO:0007669"/>
    <property type="project" value="TreeGrafter"/>
</dbReference>
<dbReference type="OrthoDB" id="9773549at2"/>
<evidence type="ECO:0000313" key="2">
    <source>
        <dbReference type="EMBL" id="STX50739.1"/>
    </source>
</evidence>
<organism evidence="2 3">
    <name type="scientific">Legionella busanensis</name>
    <dbReference type="NCBI Taxonomy" id="190655"/>
    <lineage>
        <taxon>Bacteria</taxon>
        <taxon>Pseudomonadati</taxon>
        <taxon>Pseudomonadota</taxon>
        <taxon>Gammaproteobacteria</taxon>
        <taxon>Legionellales</taxon>
        <taxon>Legionellaceae</taxon>
        <taxon>Legionella</taxon>
    </lineage>
</organism>
<dbReference type="AlphaFoldDB" id="A0A378JKJ4"/>
<evidence type="ECO:0000313" key="3">
    <source>
        <dbReference type="Proteomes" id="UP000254794"/>
    </source>
</evidence>
<protein>
    <submittedName>
        <fullName evidence="2">Acetoin dehydrogenase E2 subunit dihydrolipoyllysine-residue acetyltransferase</fullName>
    </submittedName>
</protein>
<reference evidence="2 3" key="1">
    <citation type="submission" date="2018-06" db="EMBL/GenBank/DDBJ databases">
        <authorList>
            <consortium name="Pathogen Informatics"/>
            <person name="Doyle S."/>
        </authorList>
    </citation>
    <scope>NUCLEOTIDE SEQUENCE [LARGE SCALE GENOMIC DNA]</scope>
    <source>
        <strain evidence="2 3">NCTC13316</strain>
    </source>
</reference>
<feature type="domain" description="AB hydrolase-1" evidence="1">
    <location>
        <begin position="8"/>
        <end position="225"/>
    </location>
</feature>
<keyword evidence="3" id="KW-1185">Reference proteome</keyword>
<dbReference type="InterPro" id="IPR000073">
    <property type="entry name" value="AB_hydrolase_1"/>
</dbReference>
<dbReference type="RefSeq" id="WP_115330433.1">
    <property type="nucleotide sequence ID" value="NZ_CAAAHP010000004.1"/>
</dbReference>
<dbReference type="GO" id="GO:0080032">
    <property type="term" value="F:methyl jasmonate esterase activity"/>
    <property type="evidence" value="ECO:0007669"/>
    <property type="project" value="TreeGrafter"/>
</dbReference>
<name>A0A378JKJ4_9GAMM</name>
<dbReference type="Proteomes" id="UP000254794">
    <property type="component" value="Unassembled WGS sequence"/>
</dbReference>
<dbReference type="Gene3D" id="3.40.50.1820">
    <property type="entry name" value="alpha/beta hydrolase"/>
    <property type="match status" value="1"/>
</dbReference>
<gene>
    <name evidence="2" type="ORF">NCTC13316_00826</name>
</gene>
<accession>A0A378JKJ4</accession>
<proteinExistence type="predicted"/>
<dbReference type="PANTHER" id="PTHR10992:SF1086">
    <property type="entry name" value="AB HYDROLASE-1 DOMAIN-CONTAINING PROTEIN"/>
    <property type="match status" value="1"/>
</dbReference>
<evidence type="ECO:0000259" key="1">
    <source>
        <dbReference type="Pfam" id="PF12697"/>
    </source>
</evidence>